<dbReference type="SUPFAM" id="SSF52540">
    <property type="entry name" value="P-loop containing nucleoside triphosphate hydrolases"/>
    <property type="match status" value="1"/>
</dbReference>
<dbReference type="EMBL" id="AM421808">
    <property type="protein sequence ID" value="CAM09715.1"/>
    <property type="molecule type" value="Genomic_DNA"/>
</dbReference>
<comment type="caution">
    <text evidence="11">Lacks conserved residue(s) required for the propagation of feature annotation.</text>
</comment>
<accession>A1KS85</accession>
<dbReference type="GO" id="GO:0009423">
    <property type="term" value="P:chorismate biosynthetic process"/>
    <property type="evidence" value="ECO:0007669"/>
    <property type="project" value="UniProtKB-UniRule"/>
</dbReference>
<keyword evidence="4 11" id="KW-0028">Amino-acid biosynthesis</keyword>
<dbReference type="UniPathway" id="UPA00053">
    <property type="reaction ID" value="UER00088"/>
</dbReference>
<keyword evidence="5 11" id="KW-0808">Transferase</keyword>
<dbReference type="InterPro" id="IPR027417">
    <property type="entry name" value="P-loop_NTPase"/>
</dbReference>
<dbReference type="Gene3D" id="3.40.50.300">
    <property type="entry name" value="P-loop containing nucleotide triphosphate hydrolases"/>
    <property type="match status" value="1"/>
</dbReference>
<feature type="binding site" evidence="11">
    <location>
        <position position="20"/>
    </location>
    <ligand>
        <name>Mg(2+)</name>
        <dbReference type="ChEBI" id="CHEBI:18420"/>
    </ligand>
</feature>
<evidence type="ECO:0000256" key="5">
    <source>
        <dbReference type="ARBA" id="ARBA00022679"/>
    </source>
</evidence>
<keyword evidence="11" id="KW-0963">Cytoplasm</keyword>
<keyword evidence="9 11" id="KW-0057">Aromatic amino acid biosynthesis</keyword>
<dbReference type="GO" id="GO:0000287">
    <property type="term" value="F:magnesium ion binding"/>
    <property type="evidence" value="ECO:0007669"/>
    <property type="project" value="UniProtKB-UniRule"/>
</dbReference>
<evidence type="ECO:0000256" key="9">
    <source>
        <dbReference type="ARBA" id="ARBA00023141"/>
    </source>
</evidence>
<dbReference type="CDD" id="cd00464">
    <property type="entry name" value="SK"/>
    <property type="match status" value="1"/>
</dbReference>
<name>A1KS85_NEIMF</name>
<comment type="catalytic activity">
    <reaction evidence="10 11">
        <text>shikimate + ATP = 3-phosphoshikimate + ADP + H(+)</text>
        <dbReference type="Rhea" id="RHEA:13121"/>
        <dbReference type="ChEBI" id="CHEBI:15378"/>
        <dbReference type="ChEBI" id="CHEBI:30616"/>
        <dbReference type="ChEBI" id="CHEBI:36208"/>
        <dbReference type="ChEBI" id="CHEBI:145989"/>
        <dbReference type="ChEBI" id="CHEBI:456216"/>
        <dbReference type="EC" id="2.7.1.71"/>
    </reaction>
</comment>
<evidence type="ECO:0000256" key="4">
    <source>
        <dbReference type="ARBA" id="ARBA00022605"/>
    </source>
</evidence>
<sequence>MMKNFNGKLILIGLMGAGKTTLGRQMAQRLDYRFYDSDHEIAAAAGVPIPTIFEMEGEQGFRSRETAILKKLVILPHIVLSTGGGAVLKEENRALIRKSGTVVYLHAPPEILLERTRCDNSRPLLQVADPLAKLRELYAARDPVYRQTADFTVESANCRETVQTLLKRLSR</sequence>
<dbReference type="EC" id="2.7.1.71" evidence="3 11"/>
<dbReference type="PROSITE" id="PS01128">
    <property type="entry name" value="SHIKIMATE_KINASE"/>
    <property type="match status" value="1"/>
</dbReference>
<dbReference type="PANTHER" id="PTHR21087:SF16">
    <property type="entry name" value="SHIKIMATE KINASE 1, CHLOROPLASTIC"/>
    <property type="match status" value="1"/>
</dbReference>
<comment type="similarity">
    <text evidence="2 11">Belongs to the shikimate kinase family.</text>
</comment>
<dbReference type="GO" id="GO:0009073">
    <property type="term" value="P:aromatic amino acid family biosynthetic process"/>
    <property type="evidence" value="ECO:0007669"/>
    <property type="project" value="UniProtKB-KW"/>
</dbReference>
<evidence type="ECO:0000256" key="1">
    <source>
        <dbReference type="ARBA" id="ARBA00004842"/>
    </source>
</evidence>
<evidence type="ECO:0000256" key="3">
    <source>
        <dbReference type="ARBA" id="ARBA00012154"/>
    </source>
</evidence>
<dbReference type="KEGG" id="nmc:NMC0407"/>
<dbReference type="InterPro" id="IPR023000">
    <property type="entry name" value="Shikimate_kinase_CS"/>
</dbReference>
<organism evidence="12 13">
    <name type="scientific">Neisseria meningitidis serogroup C / serotype 2a (strain ATCC 700532 / DSM 15464 / FAM18)</name>
    <dbReference type="NCBI Taxonomy" id="272831"/>
    <lineage>
        <taxon>Bacteria</taxon>
        <taxon>Pseudomonadati</taxon>
        <taxon>Pseudomonadota</taxon>
        <taxon>Betaproteobacteria</taxon>
        <taxon>Neisseriales</taxon>
        <taxon>Neisseriaceae</taxon>
        <taxon>Neisseria</taxon>
    </lineage>
</organism>
<evidence type="ECO:0000256" key="11">
    <source>
        <dbReference type="HAMAP-Rule" id="MF_00109"/>
    </source>
</evidence>
<dbReference type="GO" id="GO:0004765">
    <property type="term" value="F:shikimate kinase activity"/>
    <property type="evidence" value="ECO:0007669"/>
    <property type="project" value="UniProtKB-UniRule"/>
</dbReference>
<dbReference type="PANTHER" id="PTHR21087">
    <property type="entry name" value="SHIKIMATE KINASE"/>
    <property type="match status" value="1"/>
</dbReference>
<gene>
    <name evidence="11 12" type="primary">aroK</name>
    <name evidence="12" type="ordered locus">NMC0407</name>
</gene>
<protein>
    <recommendedName>
        <fullName evidence="3 11">Shikimate kinase</fullName>
        <shortName evidence="11">SK</shortName>
        <ecNumber evidence="3 11">2.7.1.71</ecNumber>
    </recommendedName>
</protein>
<comment type="subunit">
    <text evidence="11">Monomer.</text>
</comment>
<keyword evidence="11" id="KW-0479">Metal-binding</keyword>
<dbReference type="GO" id="GO:0008652">
    <property type="term" value="P:amino acid biosynthetic process"/>
    <property type="evidence" value="ECO:0007669"/>
    <property type="project" value="UniProtKB-KW"/>
</dbReference>
<comment type="subcellular location">
    <subcellularLocation>
        <location evidence="11">Cytoplasm</location>
    </subcellularLocation>
</comment>
<dbReference type="GO" id="GO:0005524">
    <property type="term" value="F:ATP binding"/>
    <property type="evidence" value="ECO:0007669"/>
    <property type="project" value="UniProtKB-UniRule"/>
</dbReference>
<comment type="cofactor">
    <cofactor evidence="11">
        <name>Mg(2+)</name>
        <dbReference type="ChEBI" id="CHEBI:18420"/>
    </cofactor>
    <text evidence="11">Binds 1 Mg(2+) ion per subunit.</text>
</comment>
<dbReference type="Pfam" id="PF01202">
    <property type="entry name" value="SKI"/>
    <property type="match status" value="1"/>
</dbReference>
<dbReference type="HAMAP" id="MF_00109">
    <property type="entry name" value="Shikimate_kinase"/>
    <property type="match status" value="1"/>
</dbReference>
<evidence type="ECO:0000256" key="7">
    <source>
        <dbReference type="ARBA" id="ARBA00022777"/>
    </source>
</evidence>
<dbReference type="GO" id="GO:0005829">
    <property type="term" value="C:cytosol"/>
    <property type="evidence" value="ECO:0007669"/>
    <property type="project" value="TreeGrafter"/>
</dbReference>
<keyword evidence="8 11" id="KW-0067">ATP-binding</keyword>
<proteinExistence type="inferred from homology"/>
<reference evidence="12 13" key="1">
    <citation type="journal article" date="2007" name="PLoS Genet.">
        <title>Meningococcal genetic variation mechanisms viewed through comparative analysis of serogroup C strain FAM18.</title>
        <authorList>
            <person name="Bentley S.D."/>
            <person name="Vernikos G.S."/>
            <person name="Snyder L.A.S."/>
            <person name="Churcher C."/>
            <person name="Arrowsmith C."/>
            <person name="Chillingworth T."/>
            <person name="Cronin A."/>
            <person name="Davis P.H."/>
            <person name="Holroyd N.E."/>
            <person name="Jagels K."/>
            <person name="Maddison M."/>
            <person name="Moule S."/>
            <person name="Rabbinowitsch E."/>
            <person name="Sharp S."/>
            <person name="Unwin L."/>
            <person name="Whitehead S."/>
            <person name="Quail M.A."/>
            <person name="Achtman M."/>
            <person name="Barrell B."/>
            <person name="Saunders N.J."/>
            <person name="Parkhill J."/>
        </authorList>
    </citation>
    <scope>NUCLEOTIDE SEQUENCE [LARGE SCALE GENOMIC DNA]</scope>
    <source>
        <strain evidence="13">ATCC 700532 / DSM 15464 / FAM18</strain>
    </source>
</reference>
<feature type="binding site" evidence="11">
    <location>
        <position position="84"/>
    </location>
    <ligand>
        <name>substrate</name>
    </ligand>
</feature>
<evidence type="ECO:0000256" key="10">
    <source>
        <dbReference type="ARBA" id="ARBA00048567"/>
    </source>
</evidence>
<keyword evidence="6 11" id="KW-0547">Nucleotide-binding</keyword>
<feature type="binding site" evidence="11">
    <location>
        <begin position="16"/>
        <end position="21"/>
    </location>
    <ligand>
        <name>ATP</name>
        <dbReference type="ChEBI" id="CHEBI:30616"/>
    </ligand>
</feature>
<feature type="binding site" evidence="11">
    <location>
        <position position="141"/>
    </location>
    <ligand>
        <name>substrate</name>
    </ligand>
</feature>
<evidence type="ECO:0000256" key="6">
    <source>
        <dbReference type="ARBA" id="ARBA00022741"/>
    </source>
</evidence>
<dbReference type="InterPro" id="IPR000623">
    <property type="entry name" value="Shikimate_kinase/TSH1"/>
</dbReference>
<feature type="binding site" evidence="11">
    <location>
        <position position="62"/>
    </location>
    <ligand>
        <name>substrate</name>
    </ligand>
</feature>
<keyword evidence="7 11" id="KW-0418">Kinase</keyword>
<evidence type="ECO:0000313" key="13">
    <source>
        <dbReference type="Proteomes" id="UP000002286"/>
    </source>
</evidence>
<dbReference type="AlphaFoldDB" id="A1KS85"/>
<evidence type="ECO:0000256" key="2">
    <source>
        <dbReference type="ARBA" id="ARBA00006997"/>
    </source>
</evidence>
<evidence type="ECO:0000313" key="12">
    <source>
        <dbReference type="EMBL" id="CAM09715.1"/>
    </source>
</evidence>
<evidence type="ECO:0000256" key="8">
    <source>
        <dbReference type="ARBA" id="ARBA00022840"/>
    </source>
</evidence>
<dbReference type="PRINTS" id="PR01100">
    <property type="entry name" value="SHIKIMTKNASE"/>
</dbReference>
<feature type="binding site" evidence="11">
    <location>
        <position position="38"/>
    </location>
    <ligand>
        <name>substrate</name>
    </ligand>
</feature>
<dbReference type="InterPro" id="IPR031322">
    <property type="entry name" value="Shikimate/glucono_kinase"/>
</dbReference>
<keyword evidence="11" id="KW-0460">Magnesium</keyword>
<comment type="pathway">
    <text evidence="1 11">Metabolic intermediate biosynthesis; chorismate biosynthesis; chorismate from D-erythrose 4-phosphate and phosphoenolpyruvate: step 5/7.</text>
</comment>
<dbReference type="HOGENOM" id="CLU_057607_2_2_4"/>
<feature type="binding site" evidence="11">
    <location>
        <position position="122"/>
    </location>
    <ligand>
        <name>ATP</name>
        <dbReference type="ChEBI" id="CHEBI:30616"/>
    </ligand>
</feature>
<comment type="function">
    <text evidence="11">Catalyzes the specific phosphorylation of the 3-hydroxyl group of shikimic acid using ATP as a cosubstrate.</text>
</comment>
<dbReference type="Proteomes" id="UP000002286">
    <property type="component" value="Chromosome"/>
</dbReference>